<feature type="domain" description="CUB" evidence="6">
    <location>
        <begin position="217"/>
        <end position="365"/>
    </location>
</feature>
<dbReference type="Pfam" id="PF25090">
    <property type="entry name" value="DUF7805"/>
    <property type="match status" value="1"/>
</dbReference>
<dbReference type="InterPro" id="IPR023415">
    <property type="entry name" value="LDLR_class-A_CS"/>
</dbReference>
<dbReference type="PRINTS" id="PR00261">
    <property type="entry name" value="LDLRECEPTOR"/>
</dbReference>
<dbReference type="GeneID" id="106664607"/>
<organism evidence="7 8">
    <name type="scientific">Cimex lectularius</name>
    <name type="common">Bed bug</name>
    <name type="synonym">Acanthia lectularia</name>
    <dbReference type="NCBI Taxonomy" id="79782"/>
    <lineage>
        <taxon>Eukaryota</taxon>
        <taxon>Metazoa</taxon>
        <taxon>Ecdysozoa</taxon>
        <taxon>Arthropoda</taxon>
        <taxon>Hexapoda</taxon>
        <taxon>Insecta</taxon>
        <taxon>Pterygota</taxon>
        <taxon>Neoptera</taxon>
        <taxon>Paraneoptera</taxon>
        <taxon>Hemiptera</taxon>
        <taxon>Heteroptera</taxon>
        <taxon>Panheteroptera</taxon>
        <taxon>Cimicomorpha</taxon>
        <taxon>Cimicidae</taxon>
        <taxon>Cimex</taxon>
    </lineage>
</organism>
<dbReference type="InterPro" id="IPR035914">
    <property type="entry name" value="Sperma_CUB_dom_sf"/>
</dbReference>
<sequence>MFEIGAWLPLVLLTIPRITALSQPTCRVSEFFCDTGQCVALDRFCDGSYDCKDKSDEPRYCSPCNRTYFGDVGRTYEVEIRRPREDRLPFICHLNFTAGGGDLGDLIQLTFDTFTVGKFVSFTTDGCPDGHMSIQESERPLTGGQWCGSAWGYTVYYSETRSLNLTLQLDRLSEQGIGYNFDFKLAYKFLKRGEAHLRYGNRSVASWRGDLVPGSYCDRILEGCDIRPCRIQSPNYPGVYPRNITCYYRVEHRQVQRGKHVLLAVRQRNSHKVHIKDQIVKYDRSQRVLRVWDQCNVVQDYLTVYDGGSTTDPVLVRLCGGDAVPDIVSSGNNMLLEFHTSPYDNPFHPVPLSFLPGFELEVQVLFVEARSHHYVRDVHHCEILLTSFDSAWGILENPKHSLPPNTTCRYHFQGRRHETVWLSFVKYHAAPADPAAYQLSAECNARLRIWDGRITSIPGQQMNVSLLGDFCKDEVPRLCDHTLLSNSSRFTRPCSPSESYVSSGSELTLEQTLKQGSVLFPLDFMVRYEFVDTMLEGSHVKGSDNPCDRVFTSSITSPSSGKFQSPRSVFYYGRGGAHNLSCIMRFEPTLGERVQLTLTRAKFGSRSCSTQQDARTGRWRCVHTLSKANGTGIAELWISEYPWPGVQIPRDCLCSKLSDPLVITTLTSSTVEVNFTVTLMNITQDFNHFNFEGEYQFVSSTSDEEVESCIKYKTARRLRGSSGDIILKGPVSKKNDDVNEIFAEKLSSNVVVDPLNVGCHPHPWLIEPEDNTNNFLYLKVRGRELPSNRWRSDSVRCHTSNRIIVYSGIETRDPKVVCPQEGLPVNTQTVVEVFSDGWNHSSSISILHPNTRSFVVEFLEQEPGSYSVSWMEVSKRPLLTATSSFVMSSNTIDCPYRCPELNACISSALWCDGARHCPSGFDEEETNCAFQFGIPVLYLAIGGVALLVLTLLIMITACFKCRQARKNKKKKNGRSANPGIPSSRYAPNPEDLYMDGKDSLC</sequence>
<dbReference type="OrthoDB" id="10037824at2759"/>
<evidence type="ECO:0000256" key="3">
    <source>
        <dbReference type="SAM" id="MobiDB-lite"/>
    </source>
</evidence>
<dbReference type="CDD" id="cd00112">
    <property type="entry name" value="LDLa"/>
    <property type="match status" value="1"/>
</dbReference>
<proteinExistence type="predicted"/>
<evidence type="ECO:0000256" key="4">
    <source>
        <dbReference type="SAM" id="Phobius"/>
    </source>
</evidence>
<dbReference type="InterPro" id="IPR036055">
    <property type="entry name" value="LDL_receptor-like_sf"/>
</dbReference>
<keyword evidence="4" id="KW-0812">Transmembrane</keyword>
<dbReference type="PANTHER" id="PTHR47537:SF3">
    <property type="entry name" value="CUB DOMAIN-CONTAINING PROTEIN"/>
    <property type="match status" value="1"/>
</dbReference>
<dbReference type="RefSeq" id="XP_024086356.1">
    <property type="nucleotide sequence ID" value="XM_024230588.1"/>
</dbReference>
<evidence type="ECO:0000256" key="1">
    <source>
        <dbReference type="ARBA" id="ARBA00023157"/>
    </source>
</evidence>
<dbReference type="InterPro" id="IPR000859">
    <property type="entry name" value="CUB_dom"/>
</dbReference>
<dbReference type="OMA" id="DCLCTNR"/>
<dbReference type="InterPro" id="IPR002172">
    <property type="entry name" value="LDrepeatLR_classA_rpt"/>
</dbReference>
<dbReference type="Proteomes" id="UP000494040">
    <property type="component" value="Unassembled WGS sequence"/>
</dbReference>
<dbReference type="FunFam" id="2.60.120.290:FF:000065">
    <property type="entry name" value="Uncharacterized protein, isoform E"/>
    <property type="match status" value="1"/>
</dbReference>
<dbReference type="EnsemblMetazoa" id="XM_024230588.1">
    <property type="protein sequence ID" value="XP_024086356.1"/>
    <property type="gene ID" value="LOC106664607"/>
</dbReference>
<accession>A0A8I6TN28</accession>
<evidence type="ECO:0000313" key="8">
    <source>
        <dbReference type="Proteomes" id="UP000494040"/>
    </source>
</evidence>
<keyword evidence="4" id="KW-1133">Transmembrane helix</keyword>
<dbReference type="Gene3D" id="4.10.400.10">
    <property type="entry name" value="Low-density Lipoprotein Receptor"/>
    <property type="match status" value="2"/>
</dbReference>
<feature type="chain" id="PRO_5035103566" description="CUB domain-containing protein" evidence="5">
    <location>
        <begin position="21"/>
        <end position="1001"/>
    </location>
</feature>
<dbReference type="AlphaFoldDB" id="A0A8I6TN28"/>
<dbReference type="PROSITE" id="PS01209">
    <property type="entry name" value="LDLRA_1"/>
    <property type="match status" value="1"/>
</dbReference>
<evidence type="ECO:0000256" key="2">
    <source>
        <dbReference type="PROSITE-ProRule" id="PRU00124"/>
    </source>
</evidence>
<reference evidence="7" key="1">
    <citation type="submission" date="2022-01" db="UniProtKB">
        <authorList>
            <consortium name="EnsemblMetazoa"/>
        </authorList>
    </citation>
    <scope>IDENTIFICATION</scope>
</reference>
<keyword evidence="1 2" id="KW-1015">Disulfide bond</keyword>
<dbReference type="PANTHER" id="PTHR47537">
    <property type="entry name" value="CUBILIN"/>
    <property type="match status" value="1"/>
</dbReference>
<dbReference type="PROSITE" id="PS01180">
    <property type="entry name" value="CUB"/>
    <property type="match status" value="1"/>
</dbReference>
<dbReference type="Pfam" id="PF00057">
    <property type="entry name" value="Ldl_recept_a"/>
    <property type="match status" value="1"/>
</dbReference>
<dbReference type="SUPFAM" id="SSF57424">
    <property type="entry name" value="LDL receptor-like module"/>
    <property type="match status" value="1"/>
</dbReference>
<dbReference type="GO" id="GO:0005886">
    <property type="term" value="C:plasma membrane"/>
    <property type="evidence" value="ECO:0007669"/>
    <property type="project" value="TreeGrafter"/>
</dbReference>
<comment type="caution">
    <text evidence="2">Lacks conserved residue(s) required for the propagation of feature annotation.</text>
</comment>
<feature type="disulfide bond" evidence="2">
    <location>
        <begin position="26"/>
        <end position="38"/>
    </location>
</feature>
<feature type="signal peptide" evidence="5">
    <location>
        <begin position="1"/>
        <end position="20"/>
    </location>
</feature>
<dbReference type="SMART" id="SM00042">
    <property type="entry name" value="CUB"/>
    <property type="match status" value="1"/>
</dbReference>
<evidence type="ECO:0000313" key="7">
    <source>
        <dbReference type="EnsemblMetazoa" id="XP_024086356.1"/>
    </source>
</evidence>
<dbReference type="Gene3D" id="2.60.120.290">
    <property type="entry name" value="Spermadhesin, CUB domain"/>
    <property type="match status" value="2"/>
</dbReference>
<feature type="transmembrane region" description="Helical" evidence="4">
    <location>
        <begin position="936"/>
        <end position="959"/>
    </location>
</feature>
<name>A0A8I6TN28_CIMLE</name>
<dbReference type="EnsemblMetazoa" id="XM_014390497.2">
    <property type="protein sequence ID" value="XP_014245983.1"/>
    <property type="gene ID" value="LOC106664607"/>
</dbReference>
<dbReference type="KEGG" id="clec:106664607"/>
<dbReference type="PROSITE" id="PS50068">
    <property type="entry name" value="LDLRA_2"/>
    <property type="match status" value="2"/>
</dbReference>
<dbReference type="Pfam" id="PF00431">
    <property type="entry name" value="CUB"/>
    <property type="match status" value="1"/>
</dbReference>
<protein>
    <recommendedName>
        <fullName evidence="6">CUB domain-containing protein</fullName>
    </recommendedName>
</protein>
<keyword evidence="8" id="KW-1185">Reference proteome</keyword>
<dbReference type="SMART" id="SM00192">
    <property type="entry name" value="LDLa"/>
    <property type="match status" value="2"/>
</dbReference>
<evidence type="ECO:0000259" key="6">
    <source>
        <dbReference type="PROSITE" id="PS01180"/>
    </source>
</evidence>
<dbReference type="SUPFAM" id="SSF49854">
    <property type="entry name" value="Spermadhesin, CUB domain"/>
    <property type="match status" value="2"/>
</dbReference>
<dbReference type="RefSeq" id="XP_014245983.1">
    <property type="nucleotide sequence ID" value="XM_014390497.2"/>
</dbReference>
<keyword evidence="5" id="KW-0732">Signal</keyword>
<feature type="disulfide bond" evidence="2">
    <location>
        <begin position="33"/>
        <end position="51"/>
    </location>
</feature>
<dbReference type="InterPro" id="IPR056707">
    <property type="entry name" value="DUF7805"/>
</dbReference>
<dbReference type="CDD" id="cd00041">
    <property type="entry name" value="CUB"/>
    <property type="match status" value="1"/>
</dbReference>
<keyword evidence="4" id="KW-0472">Membrane</keyword>
<evidence type="ECO:0000256" key="5">
    <source>
        <dbReference type="SAM" id="SignalP"/>
    </source>
</evidence>
<dbReference type="InterPro" id="IPR053207">
    <property type="entry name" value="Non-NMDA_GluR_Accessory"/>
</dbReference>
<feature type="region of interest" description="Disordered" evidence="3">
    <location>
        <begin position="969"/>
        <end position="1001"/>
    </location>
</feature>